<proteinExistence type="predicted"/>
<keyword evidence="2" id="KW-1185">Reference proteome</keyword>
<reference evidence="1 2" key="1">
    <citation type="journal article" date="2023" name="Mol. Ecol. Resour.">
        <title>Chromosome-level genome assembly of a triploid poplar Populus alba 'Berolinensis'.</title>
        <authorList>
            <person name="Chen S."/>
            <person name="Yu Y."/>
            <person name="Wang X."/>
            <person name="Wang S."/>
            <person name="Zhang T."/>
            <person name="Zhou Y."/>
            <person name="He R."/>
            <person name="Meng N."/>
            <person name="Wang Y."/>
            <person name="Liu W."/>
            <person name="Liu Z."/>
            <person name="Liu J."/>
            <person name="Guo Q."/>
            <person name="Huang H."/>
            <person name="Sederoff R.R."/>
            <person name="Wang G."/>
            <person name="Qu G."/>
            <person name="Chen S."/>
        </authorList>
    </citation>
    <scope>NUCLEOTIDE SEQUENCE [LARGE SCALE GENOMIC DNA]</scope>
    <source>
        <strain evidence="1">SC-2020</strain>
    </source>
</reference>
<protein>
    <submittedName>
        <fullName evidence="1">Uncharacterized protein</fullName>
    </submittedName>
</protein>
<gene>
    <name evidence="1" type="ORF">NC653_001944</name>
</gene>
<organism evidence="1 2">
    <name type="scientific">Populus alba x Populus x berolinensis</name>
    <dbReference type="NCBI Taxonomy" id="444605"/>
    <lineage>
        <taxon>Eukaryota</taxon>
        <taxon>Viridiplantae</taxon>
        <taxon>Streptophyta</taxon>
        <taxon>Embryophyta</taxon>
        <taxon>Tracheophyta</taxon>
        <taxon>Spermatophyta</taxon>
        <taxon>Magnoliopsida</taxon>
        <taxon>eudicotyledons</taxon>
        <taxon>Gunneridae</taxon>
        <taxon>Pentapetalae</taxon>
        <taxon>rosids</taxon>
        <taxon>fabids</taxon>
        <taxon>Malpighiales</taxon>
        <taxon>Salicaceae</taxon>
        <taxon>Saliceae</taxon>
        <taxon>Populus</taxon>
    </lineage>
</organism>
<evidence type="ECO:0000313" key="2">
    <source>
        <dbReference type="Proteomes" id="UP001164929"/>
    </source>
</evidence>
<dbReference type="EMBL" id="JAQIZT010000001">
    <property type="protein sequence ID" value="KAJ7011686.1"/>
    <property type="molecule type" value="Genomic_DNA"/>
</dbReference>
<name>A0AAD6RMK2_9ROSI</name>
<dbReference type="AlphaFoldDB" id="A0AAD6RMK2"/>
<accession>A0AAD6RMK2</accession>
<sequence length="26" mass="3074">MAESKETKRRCFTMSSPANSWCFFDN</sequence>
<evidence type="ECO:0000313" key="1">
    <source>
        <dbReference type="EMBL" id="KAJ7011686.1"/>
    </source>
</evidence>
<dbReference type="Proteomes" id="UP001164929">
    <property type="component" value="Chromosome 1"/>
</dbReference>
<comment type="caution">
    <text evidence="1">The sequence shown here is derived from an EMBL/GenBank/DDBJ whole genome shotgun (WGS) entry which is preliminary data.</text>
</comment>